<sequence length="150" mass="17467">MSHLRIRHEPGLRDTNGGKRNMDHPVYNEEERALVGTWIMDEVYKVWSYEIDQFDKATKTGGLFTSVMVRSARLWKLLAFVPYTNLFSIFFVASWVSEKTNQKQSYYVHLSRPPFKTMRSVPSSATGQLIMKIFKSQGERRDLNKLASNQ</sequence>
<comment type="caution">
    <text evidence="3">The sequence shown here is derived from an EMBL/GenBank/DDBJ whole genome shotgun (WGS) entry which is preliminary data.</text>
</comment>
<feature type="transmembrane region" description="Helical" evidence="2">
    <location>
        <begin position="77"/>
        <end position="96"/>
    </location>
</feature>
<feature type="compositionally biased region" description="Basic and acidic residues" evidence="1">
    <location>
        <begin position="7"/>
        <end position="24"/>
    </location>
</feature>
<keyword evidence="2" id="KW-1133">Transmembrane helix</keyword>
<evidence type="ECO:0000256" key="1">
    <source>
        <dbReference type="SAM" id="MobiDB-lite"/>
    </source>
</evidence>
<dbReference type="AlphaFoldDB" id="A0AAV8VR52"/>
<accession>A0AAV8VR52</accession>
<proteinExistence type="predicted"/>
<gene>
    <name evidence="3" type="ORF">NQ315_014660</name>
</gene>
<keyword evidence="2" id="KW-0812">Transmembrane</keyword>
<dbReference type="EMBL" id="JANEYG010000042">
    <property type="protein sequence ID" value="KAJ8916446.1"/>
    <property type="molecule type" value="Genomic_DNA"/>
</dbReference>
<feature type="region of interest" description="Disordered" evidence="1">
    <location>
        <begin position="1"/>
        <end position="24"/>
    </location>
</feature>
<evidence type="ECO:0000256" key="2">
    <source>
        <dbReference type="SAM" id="Phobius"/>
    </source>
</evidence>
<reference evidence="3 4" key="1">
    <citation type="journal article" date="2023" name="Insect Mol. Biol.">
        <title>Genome sequencing provides insights into the evolution of gene families encoding plant cell wall-degrading enzymes in longhorned beetles.</title>
        <authorList>
            <person name="Shin N.R."/>
            <person name="Okamura Y."/>
            <person name="Kirsch R."/>
            <person name="Pauchet Y."/>
        </authorList>
    </citation>
    <scope>NUCLEOTIDE SEQUENCE [LARGE SCALE GENOMIC DNA]</scope>
    <source>
        <strain evidence="3">EAD_L_NR</strain>
    </source>
</reference>
<name>A0AAV8VR52_9CUCU</name>
<organism evidence="3 4">
    <name type="scientific">Exocentrus adspersus</name>
    <dbReference type="NCBI Taxonomy" id="1586481"/>
    <lineage>
        <taxon>Eukaryota</taxon>
        <taxon>Metazoa</taxon>
        <taxon>Ecdysozoa</taxon>
        <taxon>Arthropoda</taxon>
        <taxon>Hexapoda</taxon>
        <taxon>Insecta</taxon>
        <taxon>Pterygota</taxon>
        <taxon>Neoptera</taxon>
        <taxon>Endopterygota</taxon>
        <taxon>Coleoptera</taxon>
        <taxon>Polyphaga</taxon>
        <taxon>Cucujiformia</taxon>
        <taxon>Chrysomeloidea</taxon>
        <taxon>Cerambycidae</taxon>
        <taxon>Lamiinae</taxon>
        <taxon>Acanthocinini</taxon>
        <taxon>Exocentrus</taxon>
    </lineage>
</organism>
<dbReference type="Proteomes" id="UP001159042">
    <property type="component" value="Unassembled WGS sequence"/>
</dbReference>
<keyword evidence="4" id="KW-1185">Reference proteome</keyword>
<protein>
    <submittedName>
        <fullName evidence="3">Uncharacterized protein</fullName>
    </submittedName>
</protein>
<keyword evidence="2" id="KW-0472">Membrane</keyword>
<evidence type="ECO:0000313" key="3">
    <source>
        <dbReference type="EMBL" id="KAJ8916446.1"/>
    </source>
</evidence>
<evidence type="ECO:0000313" key="4">
    <source>
        <dbReference type="Proteomes" id="UP001159042"/>
    </source>
</evidence>